<dbReference type="InterPro" id="IPR030665">
    <property type="entry name" value="KaiC"/>
</dbReference>
<dbReference type="InterPro" id="IPR027417">
    <property type="entry name" value="P-loop_NTPase"/>
</dbReference>
<dbReference type="GO" id="GO:0003677">
    <property type="term" value="F:DNA binding"/>
    <property type="evidence" value="ECO:0007669"/>
    <property type="project" value="InterPro"/>
</dbReference>
<evidence type="ECO:0000256" key="3">
    <source>
        <dbReference type="ARBA" id="ARBA00022679"/>
    </source>
</evidence>
<name>A0A5B9E610_9BACT</name>
<dbReference type="InterPro" id="IPR020588">
    <property type="entry name" value="RecA_ATP-bd"/>
</dbReference>
<feature type="region of interest" description="Disordered" evidence="7">
    <location>
        <begin position="1"/>
        <end position="22"/>
    </location>
</feature>
<dbReference type="InterPro" id="IPR014774">
    <property type="entry name" value="KaiC-like_dom"/>
</dbReference>
<keyword evidence="11" id="KW-1185">Reference proteome</keyword>
<proteinExistence type="predicted"/>
<sequence>MSATLPVNAKPGKPQFLSSSNDSANKEIRLTTGVDGLDDILNGGLPKGHLYLVEGDPGTGKTTLALQFLLEGVERGEGGMYITLSESRSELEQVGASHGWSLRSITIYEMISSDEDLGPEAEYTVFYPSDVELADTMTAILKQVEEIRPQRVVFDSLSEFRMIARDPLKYRRQILALKRYFAGRNCTVLLLDDRTAEGNVDDLQLQSIAHGVIKMQSLERDFGVKRRRMEVHKLRGSHFREGYHDYTIKTGGIEIYPRLVAAEHKPGFKRTHVPSGLKELDDLFRGGIDTGTSTLLIGPAGCGKSTIALRYAVSAAQRGEKALIFTFDETLATLIERAHGLGMDPTDLLESGMLGIQQIDPVELSPGELVSRIRNLVDEQNLRMVVIDSMNGFLNAMPHEQFLAMQLHELLAYLGQQGIATLLTLAQHGFIGVTNTPIDISYLADTVLLFRYFERAGSIRQALSVVKKRSGPHERTIRELIFGNGEIRVGPPLHEFEGVLGGNPTFTGSKLQEDSSDPRE</sequence>
<evidence type="ECO:0000256" key="4">
    <source>
        <dbReference type="ARBA" id="ARBA00022737"/>
    </source>
</evidence>
<dbReference type="Proteomes" id="UP000321820">
    <property type="component" value="Chromosome"/>
</dbReference>
<dbReference type="PROSITE" id="PS50162">
    <property type="entry name" value="RECA_2"/>
    <property type="match status" value="1"/>
</dbReference>
<dbReference type="KEGG" id="talb:FTW19_06545"/>
<dbReference type="SMART" id="SM00382">
    <property type="entry name" value="AAA"/>
    <property type="match status" value="2"/>
</dbReference>
<dbReference type="InterPro" id="IPR010624">
    <property type="entry name" value="KaiC_dom"/>
</dbReference>
<feature type="domain" description="KaiC" evidence="9">
    <location>
        <begin position="271"/>
        <end position="503"/>
    </location>
</feature>
<dbReference type="GO" id="GO:0140664">
    <property type="term" value="F:ATP-dependent DNA damage sensor activity"/>
    <property type="evidence" value="ECO:0007669"/>
    <property type="project" value="InterPro"/>
</dbReference>
<feature type="domain" description="RecA family profile 1" evidence="8">
    <location>
        <begin position="26"/>
        <end position="79"/>
    </location>
</feature>
<dbReference type="PANTHER" id="PTHR42926">
    <property type="match status" value="1"/>
</dbReference>
<dbReference type="PROSITE" id="PS51146">
    <property type="entry name" value="KAIC"/>
    <property type="match status" value="2"/>
</dbReference>
<reference evidence="10 11" key="1">
    <citation type="submission" date="2019-08" db="EMBL/GenBank/DDBJ databases">
        <title>Complete genome sequence of Terriglobus albidus strain ORNL.</title>
        <authorList>
            <person name="Podar M."/>
        </authorList>
    </citation>
    <scope>NUCLEOTIDE SEQUENCE [LARGE SCALE GENOMIC DNA]</scope>
    <source>
        <strain evidence="10 11">ORNL</strain>
    </source>
</reference>
<evidence type="ECO:0000259" key="8">
    <source>
        <dbReference type="PROSITE" id="PS50162"/>
    </source>
</evidence>
<evidence type="ECO:0000313" key="11">
    <source>
        <dbReference type="Proteomes" id="UP000321820"/>
    </source>
</evidence>
<dbReference type="Gene3D" id="3.40.50.300">
    <property type="entry name" value="P-loop containing nucleotide triphosphate hydrolases"/>
    <property type="match status" value="2"/>
</dbReference>
<keyword evidence="2" id="KW-0597">Phosphoprotein</keyword>
<evidence type="ECO:0000256" key="2">
    <source>
        <dbReference type="ARBA" id="ARBA00022553"/>
    </source>
</evidence>
<evidence type="ECO:0000256" key="1">
    <source>
        <dbReference type="ARBA" id="ARBA00012513"/>
    </source>
</evidence>
<accession>A0A5B9E610</accession>
<dbReference type="CDD" id="cd19488">
    <property type="entry name" value="KaiC-like_N"/>
    <property type="match status" value="1"/>
</dbReference>
<evidence type="ECO:0000256" key="7">
    <source>
        <dbReference type="SAM" id="MobiDB-lite"/>
    </source>
</evidence>
<dbReference type="InterPro" id="IPR003593">
    <property type="entry name" value="AAA+_ATPase"/>
</dbReference>
<dbReference type="PANTHER" id="PTHR42926:SF1">
    <property type="entry name" value="CIRCADIAN CLOCK OSCILLATOR PROTEIN KAIC 1"/>
    <property type="match status" value="1"/>
</dbReference>
<keyword evidence="6" id="KW-0378">Hydrolase</keyword>
<evidence type="ECO:0000256" key="5">
    <source>
        <dbReference type="ARBA" id="ARBA00022777"/>
    </source>
</evidence>
<dbReference type="InterPro" id="IPR051347">
    <property type="entry name" value="Circadian_clock_KaiC-rel"/>
</dbReference>
<protein>
    <recommendedName>
        <fullName evidence="1">non-specific serine/threonine protein kinase</fullName>
        <ecNumber evidence="1">2.7.11.1</ecNumber>
    </recommendedName>
</protein>
<dbReference type="RefSeq" id="WP_147646873.1">
    <property type="nucleotide sequence ID" value="NZ_CP042806.1"/>
</dbReference>
<dbReference type="OrthoDB" id="9803906at2"/>
<dbReference type="Pfam" id="PF06745">
    <property type="entry name" value="ATPase"/>
    <property type="match status" value="2"/>
</dbReference>
<dbReference type="GO" id="GO:0006281">
    <property type="term" value="P:DNA repair"/>
    <property type="evidence" value="ECO:0007669"/>
    <property type="project" value="InterPro"/>
</dbReference>
<evidence type="ECO:0000313" key="10">
    <source>
        <dbReference type="EMBL" id="QEE27682.1"/>
    </source>
</evidence>
<keyword evidence="3" id="KW-0808">Transferase</keyword>
<organism evidence="10 11">
    <name type="scientific">Terriglobus albidus</name>
    <dbReference type="NCBI Taxonomy" id="1592106"/>
    <lineage>
        <taxon>Bacteria</taxon>
        <taxon>Pseudomonadati</taxon>
        <taxon>Acidobacteriota</taxon>
        <taxon>Terriglobia</taxon>
        <taxon>Terriglobales</taxon>
        <taxon>Acidobacteriaceae</taxon>
        <taxon>Terriglobus</taxon>
    </lineage>
</organism>
<dbReference type="GO" id="GO:0005524">
    <property type="term" value="F:ATP binding"/>
    <property type="evidence" value="ECO:0007669"/>
    <property type="project" value="InterPro"/>
</dbReference>
<evidence type="ECO:0000259" key="9">
    <source>
        <dbReference type="PROSITE" id="PS51146"/>
    </source>
</evidence>
<dbReference type="EMBL" id="CP042806">
    <property type="protein sequence ID" value="QEE27682.1"/>
    <property type="molecule type" value="Genomic_DNA"/>
</dbReference>
<dbReference type="PIRSF" id="PIRSF039117">
    <property type="entry name" value="KaiC"/>
    <property type="match status" value="1"/>
</dbReference>
<dbReference type="EC" id="2.7.11.1" evidence="1"/>
<feature type="domain" description="KaiC" evidence="9">
    <location>
        <begin position="28"/>
        <end position="269"/>
    </location>
</feature>
<evidence type="ECO:0000256" key="6">
    <source>
        <dbReference type="ARBA" id="ARBA00022801"/>
    </source>
</evidence>
<dbReference type="AlphaFoldDB" id="A0A5B9E610"/>
<dbReference type="GO" id="GO:0016787">
    <property type="term" value="F:hydrolase activity"/>
    <property type="evidence" value="ECO:0007669"/>
    <property type="project" value="UniProtKB-KW"/>
</dbReference>
<gene>
    <name evidence="10" type="ORF">FTW19_06545</name>
</gene>
<dbReference type="GO" id="GO:0004674">
    <property type="term" value="F:protein serine/threonine kinase activity"/>
    <property type="evidence" value="ECO:0007669"/>
    <property type="project" value="UniProtKB-EC"/>
</dbReference>
<dbReference type="SUPFAM" id="SSF52540">
    <property type="entry name" value="P-loop containing nucleoside triphosphate hydrolases"/>
    <property type="match status" value="2"/>
</dbReference>
<keyword evidence="4" id="KW-0677">Repeat</keyword>
<keyword evidence="5" id="KW-0418">Kinase</keyword>